<comment type="caution">
    <text evidence="3">The sequence shown here is derived from an EMBL/GenBank/DDBJ whole genome shotgun (WGS) entry which is preliminary data.</text>
</comment>
<dbReference type="PANTHER" id="PTHR32063">
    <property type="match status" value="1"/>
</dbReference>
<dbReference type="GO" id="GO:0005886">
    <property type="term" value="C:plasma membrane"/>
    <property type="evidence" value="ECO:0007669"/>
    <property type="project" value="TreeGrafter"/>
</dbReference>
<evidence type="ECO:0000313" key="2">
    <source>
        <dbReference type="EMBL" id="OCX69837.1"/>
    </source>
</evidence>
<dbReference type="Proteomes" id="UP000095008">
    <property type="component" value="Unassembled WGS sequence"/>
</dbReference>
<dbReference type="Gene3D" id="1.20.1640.10">
    <property type="entry name" value="Multidrug efflux transporter AcrB transmembrane domain"/>
    <property type="match status" value="1"/>
</dbReference>
<dbReference type="EMBL" id="LWRY01000165">
    <property type="protein sequence ID" value="OCX70411.1"/>
    <property type="molecule type" value="Genomic_DNA"/>
</dbReference>
<keyword evidence="5" id="KW-1185">Reference proteome</keyword>
<protein>
    <submittedName>
        <fullName evidence="3">Uncharacterized protein</fullName>
    </submittedName>
</protein>
<dbReference type="PANTHER" id="PTHR32063:SF24">
    <property type="entry name" value="CATION EFFLUX SYSTEM (ACRB_ACRD_ACRF FAMILY)"/>
    <property type="match status" value="1"/>
</dbReference>
<sequence>MTAIIAILALMPLALGMGAGAQMQAPLAIAIISGLLAEIPLVLLVKPGIYAWLERLSKKGSVRVIH</sequence>
<name>A0A1C2J3M5_ACITH</name>
<keyword evidence="1" id="KW-0472">Membrane</keyword>
<dbReference type="InterPro" id="IPR001036">
    <property type="entry name" value="Acrflvin-R"/>
</dbReference>
<dbReference type="EMBL" id="LWSA01000221">
    <property type="protein sequence ID" value="OCX69837.1"/>
    <property type="molecule type" value="Genomic_DNA"/>
</dbReference>
<evidence type="ECO:0000313" key="4">
    <source>
        <dbReference type="Proteomes" id="UP000094893"/>
    </source>
</evidence>
<feature type="transmembrane region" description="Helical" evidence="1">
    <location>
        <begin position="28"/>
        <end position="53"/>
    </location>
</feature>
<dbReference type="SUPFAM" id="SSF82866">
    <property type="entry name" value="Multidrug efflux transporter AcrB transmembrane domain"/>
    <property type="match status" value="1"/>
</dbReference>
<reference evidence="3 4" key="1">
    <citation type="journal article" date="2016" name="Int. J. Mol. Sci.">
        <title>Comparative genomics of the extreme acidophile Acidithiobacillus thiooxidans reveals intraspecific divergence and niche adaptation.</title>
        <authorList>
            <person name="Zhang X."/>
            <person name="Feng X."/>
            <person name="Tao J."/>
            <person name="Ma L."/>
            <person name="Xiao Y."/>
            <person name="Liang Y."/>
            <person name="Liu X."/>
            <person name="Yin H."/>
        </authorList>
    </citation>
    <scope>NUCLEOTIDE SEQUENCE [LARGE SCALE GENOMIC DNA]</scope>
    <source>
        <strain evidence="2 4">A02</strain>
        <strain evidence="3">DXS-W</strain>
    </source>
</reference>
<keyword evidence="1" id="KW-1133">Transmembrane helix</keyword>
<evidence type="ECO:0000313" key="3">
    <source>
        <dbReference type="EMBL" id="OCX70411.1"/>
    </source>
</evidence>
<evidence type="ECO:0000256" key="1">
    <source>
        <dbReference type="SAM" id="Phobius"/>
    </source>
</evidence>
<proteinExistence type="predicted"/>
<dbReference type="Proteomes" id="UP000094893">
    <property type="component" value="Unassembled WGS sequence"/>
</dbReference>
<gene>
    <name evidence="3" type="ORF">A6M23_14080</name>
    <name evidence="2" type="ORF">A6P07_15635</name>
</gene>
<organism evidence="3 5">
    <name type="scientific">Acidithiobacillus thiooxidans</name>
    <name type="common">Thiobacillus thiooxidans</name>
    <dbReference type="NCBI Taxonomy" id="930"/>
    <lineage>
        <taxon>Bacteria</taxon>
        <taxon>Pseudomonadati</taxon>
        <taxon>Pseudomonadota</taxon>
        <taxon>Acidithiobacillia</taxon>
        <taxon>Acidithiobacillales</taxon>
        <taxon>Acidithiobacillaceae</taxon>
        <taxon>Acidithiobacillus</taxon>
    </lineage>
</organism>
<dbReference type="RefSeq" id="WP_024895531.1">
    <property type="nucleotide sequence ID" value="NZ_JMEB01000343.1"/>
</dbReference>
<dbReference type="Pfam" id="PF00873">
    <property type="entry name" value="ACR_tran"/>
    <property type="match status" value="1"/>
</dbReference>
<keyword evidence="1" id="KW-0812">Transmembrane</keyword>
<dbReference type="GO" id="GO:0042910">
    <property type="term" value="F:xenobiotic transmembrane transporter activity"/>
    <property type="evidence" value="ECO:0007669"/>
    <property type="project" value="TreeGrafter"/>
</dbReference>
<accession>A0A1C2J3M5</accession>
<dbReference type="AlphaFoldDB" id="A0A1C2J3M5"/>
<evidence type="ECO:0000313" key="5">
    <source>
        <dbReference type="Proteomes" id="UP000095008"/>
    </source>
</evidence>